<evidence type="ECO:0000313" key="10">
    <source>
        <dbReference type="Proteomes" id="UP000194903"/>
    </source>
</evidence>
<comment type="subcellular location">
    <subcellularLocation>
        <location evidence="1">Cell membrane</location>
        <topology evidence="1">Multi-pass membrane protein</topology>
    </subcellularLocation>
</comment>
<feature type="transmembrane region" description="Helical" evidence="7">
    <location>
        <begin position="105"/>
        <end position="124"/>
    </location>
</feature>
<dbReference type="Pfam" id="PF07690">
    <property type="entry name" value="MFS_1"/>
    <property type="match status" value="1"/>
</dbReference>
<gene>
    <name evidence="9" type="ORF">CBW42_11980</name>
</gene>
<feature type="transmembrane region" description="Helical" evidence="7">
    <location>
        <begin position="333"/>
        <end position="355"/>
    </location>
</feature>
<evidence type="ECO:0000256" key="7">
    <source>
        <dbReference type="SAM" id="Phobius"/>
    </source>
</evidence>
<feature type="transmembrane region" description="Helical" evidence="7">
    <location>
        <begin position="81"/>
        <end position="99"/>
    </location>
</feature>
<evidence type="ECO:0000256" key="4">
    <source>
        <dbReference type="ARBA" id="ARBA00022692"/>
    </source>
</evidence>
<dbReference type="PROSITE" id="PS50850">
    <property type="entry name" value="MFS"/>
    <property type="match status" value="1"/>
</dbReference>
<dbReference type="AlphaFoldDB" id="A0A252F219"/>
<evidence type="ECO:0000256" key="3">
    <source>
        <dbReference type="ARBA" id="ARBA00022448"/>
    </source>
</evidence>
<dbReference type="EMBL" id="NHOC01000011">
    <property type="protein sequence ID" value="OUM19640.1"/>
    <property type="molecule type" value="Genomic_DNA"/>
</dbReference>
<sequence length="392" mass="42069">MKGKRLKDMSKRQRYLIYDFFIAYFAMGLYLILIGSALPSIKADYGISYRIGGLMMSAQQIGYLVTGVCVSMIAQRLSVKAVYLGFGILAFVGLALMMVTGNPFVLLFAMLLTGICKGSTCNFGNQLVSTMSGSNASLLNLAQAFFAVGACAAPLVAMVCGTSWRLAFAITIAVGIVMFLHGMRVEIRPEDSVSNEDSGTVDFGFFRTKIFWLCAALIMSYLAIEGSVMGWLVTYFVDSGVAKESTAQLLATALWGALLVGRFASAWLSTRFRPHHMIAVMSLGVAVCFTGLMMSHTLVPMTVSAIGLGLFMAGMYGTALGGSENLMEKYPMCMGMFIAIPGIGAALTQSAIGTIADHIGIRGGMCFLYVLVAVLLVAAALFFVYHQKKTVK</sequence>
<accession>A0A252F219</accession>
<feature type="transmembrane region" description="Helical" evidence="7">
    <location>
        <begin position="301"/>
        <end position="321"/>
    </location>
</feature>
<dbReference type="PANTHER" id="PTHR23514:SF3">
    <property type="entry name" value="BYPASS OF STOP CODON PROTEIN 6"/>
    <property type="match status" value="1"/>
</dbReference>
<feature type="transmembrane region" description="Helical" evidence="7">
    <location>
        <begin position="245"/>
        <end position="265"/>
    </location>
</feature>
<feature type="transmembrane region" description="Helical" evidence="7">
    <location>
        <begin position="47"/>
        <end position="74"/>
    </location>
</feature>
<feature type="transmembrane region" description="Helical" evidence="7">
    <location>
        <begin position="163"/>
        <end position="180"/>
    </location>
</feature>
<evidence type="ECO:0000259" key="8">
    <source>
        <dbReference type="PROSITE" id="PS50850"/>
    </source>
</evidence>
<comment type="caution">
    <text evidence="9">The sequence shown here is derived from an EMBL/GenBank/DDBJ whole genome shotgun (WGS) entry which is preliminary data.</text>
</comment>
<comment type="similarity">
    <text evidence="2">Belongs to the major facilitator superfamily.</text>
</comment>
<feature type="domain" description="Major facilitator superfamily (MFS) profile" evidence="8">
    <location>
        <begin position="16"/>
        <end position="391"/>
    </location>
</feature>
<dbReference type="PANTHER" id="PTHR23514">
    <property type="entry name" value="BYPASS OF STOP CODON PROTEIN 6"/>
    <property type="match status" value="1"/>
</dbReference>
<keyword evidence="6 7" id="KW-0472">Membrane</keyword>
<dbReference type="GO" id="GO:0022857">
    <property type="term" value="F:transmembrane transporter activity"/>
    <property type="evidence" value="ECO:0007669"/>
    <property type="project" value="InterPro"/>
</dbReference>
<feature type="transmembrane region" description="Helical" evidence="7">
    <location>
        <begin position="21"/>
        <end position="41"/>
    </location>
</feature>
<dbReference type="SUPFAM" id="SSF103473">
    <property type="entry name" value="MFS general substrate transporter"/>
    <property type="match status" value="1"/>
</dbReference>
<evidence type="ECO:0000313" key="9">
    <source>
        <dbReference type="EMBL" id="OUM19640.1"/>
    </source>
</evidence>
<dbReference type="InterPro" id="IPR020846">
    <property type="entry name" value="MFS_dom"/>
</dbReference>
<proteinExistence type="inferred from homology"/>
<dbReference type="Proteomes" id="UP000194903">
    <property type="component" value="Unassembled WGS sequence"/>
</dbReference>
<name>A0A252F219_9FIRM</name>
<dbReference type="InterPro" id="IPR051788">
    <property type="entry name" value="MFS_Transporter"/>
</dbReference>
<keyword evidence="10" id="KW-1185">Reference proteome</keyword>
<evidence type="ECO:0000256" key="2">
    <source>
        <dbReference type="ARBA" id="ARBA00008335"/>
    </source>
</evidence>
<dbReference type="InterPro" id="IPR036259">
    <property type="entry name" value="MFS_trans_sf"/>
</dbReference>
<keyword evidence="5 7" id="KW-1133">Transmembrane helix</keyword>
<dbReference type="Gene3D" id="1.20.1250.20">
    <property type="entry name" value="MFS general substrate transporter like domains"/>
    <property type="match status" value="2"/>
</dbReference>
<feature type="transmembrane region" description="Helical" evidence="7">
    <location>
        <begin position="277"/>
        <end position="295"/>
    </location>
</feature>
<dbReference type="GO" id="GO:0005886">
    <property type="term" value="C:plasma membrane"/>
    <property type="evidence" value="ECO:0007669"/>
    <property type="project" value="UniProtKB-SubCell"/>
</dbReference>
<evidence type="ECO:0000256" key="6">
    <source>
        <dbReference type="ARBA" id="ARBA00023136"/>
    </source>
</evidence>
<evidence type="ECO:0000256" key="1">
    <source>
        <dbReference type="ARBA" id="ARBA00004651"/>
    </source>
</evidence>
<organism evidence="9 10">
    <name type="scientific">Butyricicoccus porcorum</name>
    <dbReference type="NCBI Taxonomy" id="1945634"/>
    <lineage>
        <taxon>Bacteria</taxon>
        <taxon>Bacillati</taxon>
        <taxon>Bacillota</taxon>
        <taxon>Clostridia</taxon>
        <taxon>Eubacteriales</taxon>
        <taxon>Butyricicoccaceae</taxon>
        <taxon>Butyricicoccus</taxon>
    </lineage>
</organism>
<dbReference type="InterPro" id="IPR011701">
    <property type="entry name" value="MFS"/>
</dbReference>
<keyword evidence="3" id="KW-0813">Transport</keyword>
<reference evidence="9 10" key="1">
    <citation type="submission" date="2017-05" db="EMBL/GenBank/DDBJ databases">
        <title>Butyricicoccus porcorum sp. nov. a butyrate-producing bacterium from the swine intestinal tract.</title>
        <authorList>
            <person name="Trachsel J."/>
            <person name="Humphrey S."/>
            <person name="Allen H.K."/>
        </authorList>
    </citation>
    <scope>NUCLEOTIDE SEQUENCE [LARGE SCALE GENOMIC DNA]</scope>
    <source>
        <strain evidence="9">BB10</strain>
    </source>
</reference>
<feature type="transmembrane region" description="Helical" evidence="7">
    <location>
        <begin position="210"/>
        <end position="233"/>
    </location>
</feature>
<protein>
    <recommendedName>
        <fullName evidence="8">Major facilitator superfamily (MFS) profile domain-containing protein</fullName>
    </recommendedName>
</protein>
<feature type="transmembrane region" description="Helical" evidence="7">
    <location>
        <begin position="136"/>
        <end position="157"/>
    </location>
</feature>
<evidence type="ECO:0000256" key="5">
    <source>
        <dbReference type="ARBA" id="ARBA00022989"/>
    </source>
</evidence>
<keyword evidence="4 7" id="KW-0812">Transmembrane</keyword>
<dbReference type="RefSeq" id="WP_087021868.1">
    <property type="nucleotide sequence ID" value="NZ_NHOC01000011.1"/>
</dbReference>
<feature type="transmembrane region" description="Helical" evidence="7">
    <location>
        <begin position="367"/>
        <end position="385"/>
    </location>
</feature>
<dbReference type="OrthoDB" id="44917at2"/>